<sequence>MRKLKDELRQGKNILGTMVMNFKSLELAKMLKICGFDFFIVDCEHGPFDYSDVAGLFAMARECGIAPMIRIPEARREVILKAMEMGAAGILLPQTETAEQADTLVQYSKYAPMGNRGVSLLRAHTGFETVPIAREYMDAANDQTILLTQIESELGVQNIDEILSVDGIDVAFVGPNDLTQSMGIIGQTDRPEYLEAIDTIIATAKKHNKFSGIHIMSTTALQGYMAKGMTCNLWSNDVSMLMSAAREGVGQLKECKIECRC</sequence>
<dbReference type="InterPro" id="IPR050251">
    <property type="entry name" value="HpcH-HpaI_aldolase"/>
</dbReference>
<dbReference type="SUPFAM" id="SSF51621">
    <property type="entry name" value="Phosphoenolpyruvate/pyruvate domain"/>
    <property type="match status" value="1"/>
</dbReference>
<evidence type="ECO:0000256" key="2">
    <source>
        <dbReference type="ARBA" id="ARBA00022723"/>
    </source>
</evidence>
<feature type="domain" description="HpcH/HpaI aldolase/citrate lyase" evidence="4">
    <location>
        <begin position="26"/>
        <end position="242"/>
    </location>
</feature>
<dbReference type="AlphaFoldDB" id="A0A2G6KE43"/>
<dbReference type="InterPro" id="IPR015813">
    <property type="entry name" value="Pyrv/PenolPyrv_kinase-like_dom"/>
</dbReference>
<dbReference type="GO" id="GO:0046872">
    <property type="term" value="F:metal ion binding"/>
    <property type="evidence" value="ECO:0007669"/>
    <property type="project" value="UniProtKB-KW"/>
</dbReference>
<dbReference type="InterPro" id="IPR005000">
    <property type="entry name" value="Aldolase/citrate-lyase_domain"/>
</dbReference>
<evidence type="ECO:0000259" key="4">
    <source>
        <dbReference type="Pfam" id="PF03328"/>
    </source>
</evidence>
<comment type="caution">
    <text evidence="5">The sequence shown here is derived from an EMBL/GenBank/DDBJ whole genome shotgun (WGS) entry which is preliminary data.</text>
</comment>
<keyword evidence="3" id="KW-0456">Lyase</keyword>
<evidence type="ECO:0000256" key="1">
    <source>
        <dbReference type="ARBA" id="ARBA00005568"/>
    </source>
</evidence>
<dbReference type="InterPro" id="IPR040442">
    <property type="entry name" value="Pyrv_kinase-like_dom_sf"/>
</dbReference>
<dbReference type="PANTHER" id="PTHR30502">
    <property type="entry name" value="2-KETO-3-DEOXY-L-RHAMNONATE ALDOLASE"/>
    <property type="match status" value="1"/>
</dbReference>
<evidence type="ECO:0000313" key="5">
    <source>
        <dbReference type="EMBL" id="PIE33938.1"/>
    </source>
</evidence>
<gene>
    <name evidence="5" type="ORF">CSA56_09640</name>
</gene>
<evidence type="ECO:0000313" key="6">
    <source>
        <dbReference type="Proteomes" id="UP000230821"/>
    </source>
</evidence>
<reference evidence="5 6" key="1">
    <citation type="submission" date="2017-10" db="EMBL/GenBank/DDBJ databases">
        <title>Novel microbial diversity and functional potential in the marine mammal oral microbiome.</title>
        <authorList>
            <person name="Dudek N.K."/>
            <person name="Sun C.L."/>
            <person name="Burstein D."/>
            <person name="Kantor R.S."/>
            <person name="Aliaga Goltsman D.S."/>
            <person name="Bik E.M."/>
            <person name="Thomas B.C."/>
            <person name="Banfield J.F."/>
            <person name="Relman D.A."/>
        </authorList>
    </citation>
    <scope>NUCLEOTIDE SEQUENCE [LARGE SCALE GENOMIC DNA]</scope>
    <source>
        <strain evidence="5">DOLJORAL78_47_16</strain>
    </source>
</reference>
<dbReference type="GO" id="GO:0005737">
    <property type="term" value="C:cytoplasm"/>
    <property type="evidence" value="ECO:0007669"/>
    <property type="project" value="TreeGrafter"/>
</dbReference>
<dbReference type="Pfam" id="PF03328">
    <property type="entry name" value="HpcH_HpaI"/>
    <property type="match status" value="1"/>
</dbReference>
<evidence type="ECO:0000256" key="3">
    <source>
        <dbReference type="ARBA" id="ARBA00023239"/>
    </source>
</evidence>
<proteinExistence type="inferred from homology"/>
<comment type="similarity">
    <text evidence="1">Belongs to the HpcH/HpaI aldolase family.</text>
</comment>
<organism evidence="5 6">
    <name type="scientific">candidate division KSB3 bacterium</name>
    <dbReference type="NCBI Taxonomy" id="2044937"/>
    <lineage>
        <taxon>Bacteria</taxon>
        <taxon>candidate division KSB3</taxon>
    </lineage>
</organism>
<protein>
    <recommendedName>
        <fullName evidence="4">HpcH/HpaI aldolase/citrate lyase domain-containing protein</fullName>
    </recommendedName>
</protein>
<dbReference type="Gene3D" id="3.20.20.60">
    <property type="entry name" value="Phosphoenolpyruvate-binding domains"/>
    <property type="match status" value="1"/>
</dbReference>
<name>A0A2G6KE43_9BACT</name>
<dbReference type="PANTHER" id="PTHR30502:SF0">
    <property type="entry name" value="PHOSPHOENOLPYRUVATE CARBOXYLASE FAMILY PROTEIN"/>
    <property type="match status" value="1"/>
</dbReference>
<dbReference type="Proteomes" id="UP000230821">
    <property type="component" value="Unassembled WGS sequence"/>
</dbReference>
<accession>A0A2G6KE43</accession>
<dbReference type="GO" id="GO:0016832">
    <property type="term" value="F:aldehyde-lyase activity"/>
    <property type="evidence" value="ECO:0007669"/>
    <property type="project" value="TreeGrafter"/>
</dbReference>
<dbReference type="EMBL" id="PDSK01000093">
    <property type="protein sequence ID" value="PIE33938.1"/>
    <property type="molecule type" value="Genomic_DNA"/>
</dbReference>
<keyword evidence="2" id="KW-0479">Metal-binding</keyword>